<feature type="transmembrane region" description="Helical" evidence="2">
    <location>
        <begin position="274"/>
        <end position="294"/>
    </location>
</feature>
<feature type="transmembrane region" description="Helical" evidence="2">
    <location>
        <begin position="219"/>
        <end position="238"/>
    </location>
</feature>
<dbReference type="RefSeq" id="WP_378040961.1">
    <property type="nucleotide sequence ID" value="NZ_JBHLWH010000021.1"/>
</dbReference>
<keyword evidence="2" id="KW-0812">Transmembrane</keyword>
<feature type="transmembrane region" description="Helical" evidence="2">
    <location>
        <begin position="115"/>
        <end position="135"/>
    </location>
</feature>
<comment type="caution">
    <text evidence="3">The sequence shown here is derived from an EMBL/GenBank/DDBJ whole genome shotgun (WGS) entry which is preliminary data.</text>
</comment>
<keyword evidence="4" id="KW-1185">Reference proteome</keyword>
<feature type="region of interest" description="Disordered" evidence="1">
    <location>
        <begin position="345"/>
        <end position="364"/>
    </location>
</feature>
<protein>
    <submittedName>
        <fullName evidence="3">Uncharacterized protein</fullName>
    </submittedName>
</protein>
<evidence type="ECO:0000256" key="1">
    <source>
        <dbReference type="SAM" id="MobiDB-lite"/>
    </source>
</evidence>
<keyword evidence="2" id="KW-1133">Transmembrane helix</keyword>
<evidence type="ECO:0000256" key="2">
    <source>
        <dbReference type="SAM" id="Phobius"/>
    </source>
</evidence>
<organism evidence="3 4">
    <name type="scientific">Citricoccus parietis</name>
    <dbReference type="NCBI Taxonomy" id="592307"/>
    <lineage>
        <taxon>Bacteria</taxon>
        <taxon>Bacillati</taxon>
        <taxon>Actinomycetota</taxon>
        <taxon>Actinomycetes</taxon>
        <taxon>Micrococcales</taxon>
        <taxon>Micrococcaceae</taxon>
        <taxon>Citricoccus</taxon>
    </lineage>
</organism>
<feature type="transmembrane region" description="Helical" evidence="2">
    <location>
        <begin position="250"/>
        <end position="268"/>
    </location>
</feature>
<keyword evidence="2" id="KW-0472">Membrane</keyword>
<feature type="transmembrane region" description="Helical" evidence="2">
    <location>
        <begin position="84"/>
        <end position="103"/>
    </location>
</feature>
<evidence type="ECO:0000313" key="4">
    <source>
        <dbReference type="Proteomes" id="UP001589766"/>
    </source>
</evidence>
<name>A0ABV6F4A7_9MICC</name>
<dbReference type="EMBL" id="JBHLWH010000021">
    <property type="protein sequence ID" value="MFC0248334.1"/>
    <property type="molecule type" value="Genomic_DNA"/>
</dbReference>
<accession>A0ABV6F4A7</accession>
<sequence>MSLAVTFSINHLSKPPLDGQSPVGWSFDNLKPIPLATEHVLGLFAVLGTIVVAIALGQSSATESAPQDAVEVARKNENLTKTTSLLGLGAMVTSYIYAVGHIASGPAEESVATRVFWALAMVGAGLAIAFIAVHAPRRRSDLSRIVEDSLPALELRQGDLYIDALLRWKEDTNVPMRAPRLLIAALAAVVFPSFWSVAYLRTVNNIYGDPSAENLAESIFSIAFISLVFLWVTMMLTTASFGMWMWGLPFWWSIAMIGLTSAMGVILAGSGSYYWSFAWISILYITCVFWLFLIRIYPSNRKLRTLLIIVSYPVHDLRKYYLASSNSYRKREIERLQAQVQVQVQASPVSGGTRPSDPSRISFD</sequence>
<feature type="transmembrane region" description="Helical" evidence="2">
    <location>
        <begin position="181"/>
        <end position="199"/>
    </location>
</feature>
<proteinExistence type="predicted"/>
<feature type="transmembrane region" description="Helical" evidence="2">
    <location>
        <begin position="39"/>
        <end position="57"/>
    </location>
</feature>
<reference evidence="3 4" key="1">
    <citation type="submission" date="2024-09" db="EMBL/GenBank/DDBJ databases">
        <authorList>
            <person name="Sun Q."/>
            <person name="Mori K."/>
        </authorList>
    </citation>
    <scope>NUCLEOTIDE SEQUENCE [LARGE SCALE GENOMIC DNA]</scope>
    <source>
        <strain evidence="3 4">CCM 7609</strain>
    </source>
</reference>
<dbReference type="Proteomes" id="UP001589766">
    <property type="component" value="Unassembled WGS sequence"/>
</dbReference>
<gene>
    <name evidence="3" type="ORF">ACFFIO_07455</name>
</gene>
<evidence type="ECO:0000313" key="3">
    <source>
        <dbReference type="EMBL" id="MFC0248334.1"/>
    </source>
</evidence>